<keyword evidence="4" id="KW-0963">Cytoplasm</keyword>
<name>A0A1X7AH41_9GAMM</name>
<dbReference type="PANTHER" id="PTHR33643">
    <property type="entry name" value="UREASE ACCESSORY PROTEIN D"/>
    <property type="match status" value="1"/>
</dbReference>
<comment type="similarity">
    <text evidence="1 4">Belongs to the UreD family.</text>
</comment>
<evidence type="ECO:0000256" key="4">
    <source>
        <dbReference type="HAMAP-Rule" id="MF_01384"/>
    </source>
</evidence>
<dbReference type="GO" id="GO:0016151">
    <property type="term" value="F:nickel cation binding"/>
    <property type="evidence" value="ECO:0007669"/>
    <property type="project" value="UniProtKB-UniRule"/>
</dbReference>
<comment type="subcellular location">
    <subcellularLocation>
        <location evidence="4">Cytoplasm</location>
    </subcellularLocation>
</comment>
<evidence type="ECO:0000256" key="3">
    <source>
        <dbReference type="ARBA" id="ARBA00023186"/>
    </source>
</evidence>
<evidence type="ECO:0000313" key="5">
    <source>
        <dbReference type="EMBL" id="SMA41663.1"/>
    </source>
</evidence>
<gene>
    <name evidence="4 5" type="primary">ureD</name>
    <name evidence="5" type="ORF">EHSB41UT_01300</name>
</gene>
<keyword evidence="2 4" id="KW-0996">Nickel insertion</keyword>
<dbReference type="EMBL" id="FWPT01000003">
    <property type="protein sequence ID" value="SMA41663.1"/>
    <property type="molecule type" value="Genomic_DNA"/>
</dbReference>
<protein>
    <recommendedName>
        <fullName evidence="4">Urease accessory protein UreD</fullName>
    </recommendedName>
</protein>
<evidence type="ECO:0000313" key="6">
    <source>
        <dbReference type="Proteomes" id="UP000196573"/>
    </source>
</evidence>
<evidence type="ECO:0000256" key="2">
    <source>
        <dbReference type="ARBA" id="ARBA00022988"/>
    </source>
</evidence>
<dbReference type="RefSeq" id="WP_087108119.1">
    <property type="nucleotide sequence ID" value="NZ_CBCSCN010000009.1"/>
</dbReference>
<dbReference type="GO" id="GO:0005737">
    <property type="term" value="C:cytoplasm"/>
    <property type="evidence" value="ECO:0007669"/>
    <property type="project" value="UniProtKB-SubCell"/>
</dbReference>
<dbReference type="AlphaFoldDB" id="A0A1X7AH41"/>
<proteinExistence type="inferred from homology"/>
<evidence type="ECO:0000256" key="1">
    <source>
        <dbReference type="ARBA" id="ARBA00007177"/>
    </source>
</evidence>
<dbReference type="InterPro" id="IPR002669">
    <property type="entry name" value="UreD"/>
</dbReference>
<comment type="function">
    <text evidence="4">Required for maturation of urease via the functional incorporation of the urease nickel metallocenter.</text>
</comment>
<accession>A0A1X7AH41</accession>
<keyword evidence="6" id="KW-1185">Reference proteome</keyword>
<dbReference type="PANTHER" id="PTHR33643:SF1">
    <property type="entry name" value="UREASE ACCESSORY PROTEIN D"/>
    <property type="match status" value="1"/>
</dbReference>
<dbReference type="Proteomes" id="UP000196573">
    <property type="component" value="Unassembled WGS sequence"/>
</dbReference>
<organism evidence="5 6">
    <name type="scientific">Parendozoicomonas haliclonae</name>
    <dbReference type="NCBI Taxonomy" id="1960125"/>
    <lineage>
        <taxon>Bacteria</taxon>
        <taxon>Pseudomonadati</taxon>
        <taxon>Pseudomonadota</taxon>
        <taxon>Gammaproteobacteria</taxon>
        <taxon>Oceanospirillales</taxon>
        <taxon>Endozoicomonadaceae</taxon>
        <taxon>Parendozoicomonas</taxon>
    </lineage>
</organism>
<dbReference type="Pfam" id="PF01774">
    <property type="entry name" value="UreD"/>
    <property type="match status" value="1"/>
</dbReference>
<sequence>MTEALKQAYQNWRAYLEVSVERYKQQSILGKTRHYGPLRLQRPFYPEGQDLAHLYILHPPGGLVAGDELVQQIKVQPNAAGLVTTPAAGKVYYNKASDSQIQRVDITVARGGSLEWLPQETILFEGCRAELHTRIKLEADAAFIGWDIFCLGRQASGEGFDHGQMLQTVEVSRSGKPLFIERLHLEPGDDRLGNLLGLNGGRVFGSMIVTLAEEVELSEWHEQLYEAGFAAEVAMTYRNGLLLVRYLGQSSSRARTVFERVWGWCRPLVNGRDACRPRIWNT</sequence>
<comment type="subunit">
    <text evidence="4">UreD, UreF and UreG form a complex that acts as a GTP-hydrolysis-dependent molecular chaperone, activating the urease apoprotein by helping to assemble the nickel containing metallocenter of UreC. The UreE protein probably delivers the nickel.</text>
</comment>
<dbReference type="HAMAP" id="MF_01384">
    <property type="entry name" value="UreD"/>
    <property type="match status" value="1"/>
</dbReference>
<dbReference type="OrthoDB" id="9798842at2"/>
<reference evidence="5 6" key="1">
    <citation type="submission" date="2017-03" db="EMBL/GenBank/DDBJ databases">
        <authorList>
            <person name="Afonso C.L."/>
            <person name="Miller P.J."/>
            <person name="Scott M.A."/>
            <person name="Spackman E."/>
            <person name="Goraichik I."/>
            <person name="Dimitrov K.M."/>
            <person name="Suarez D.L."/>
            <person name="Swayne D.E."/>
        </authorList>
    </citation>
    <scope>NUCLEOTIDE SEQUENCE [LARGE SCALE GENOMIC DNA]</scope>
    <source>
        <strain evidence="5">SB41UT1</strain>
    </source>
</reference>
<keyword evidence="3 4" id="KW-0143">Chaperone</keyword>